<dbReference type="AlphaFoldDB" id="A0AB73IH97"/>
<name>A0AB73IH97_9BURK</name>
<dbReference type="Proteomes" id="UP001229486">
    <property type="component" value="Unassembled WGS sequence"/>
</dbReference>
<comment type="caution">
    <text evidence="2">The sequence shown here is derived from an EMBL/GenBank/DDBJ whole genome shotgun (WGS) entry which is preliminary data.</text>
</comment>
<dbReference type="EMBL" id="JAURTK010000005">
    <property type="protein sequence ID" value="MDP9649280.1"/>
    <property type="molecule type" value="Genomic_DNA"/>
</dbReference>
<dbReference type="RefSeq" id="WP_087753003.1">
    <property type="nucleotide sequence ID" value="NZ_JAURTK010000005.1"/>
</dbReference>
<organism evidence="2 3">
    <name type="scientific">Paraburkholderia caledonica</name>
    <dbReference type="NCBI Taxonomy" id="134536"/>
    <lineage>
        <taxon>Bacteria</taxon>
        <taxon>Pseudomonadati</taxon>
        <taxon>Pseudomonadota</taxon>
        <taxon>Betaproteobacteria</taxon>
        <taxon>Burkholderiales</taxon>
        <taxon>Burkholderiaceae</taxon>
        <taxon>Paraburkholderia</taxon>
    </lineage>
</organism>
<feature type="chain" id="PRO_5044502904" description="Pilus assembly protein" evidence="1">
    <location>
        <begin position="24"/>
        <end position="112"/>
    </location>
</feature>
<feature type="signal peptide" evidence="1">
    <location>
        <begin position="1"/>
        <end position="23"/>
    </location>
</feature>
<proteinExistence type="predicted"/>
<reference evidence="2" key="1">
    <citation type="submission" date="2023-07" db="EMBL/GenBank/DDBJ databases">
        <title>Sorghum-associated microbial communities from plants grown in Nebraska, USA.</title>
        <authorList>
            <person name="Schachtman D."/>
        </authorList>
    </citation>
    <scope>NUCLEOTIDE SEQUENCE</scope>
    <source>
        <strain evidence="2">DS1061</strain>
    </source>
</reference>
<evidence type="ECO:0008006" key="4">
    <source>
        <dbReference type="Google" id="ProtNLM"/>
    </source>
</evidence>
<evidence type="ECO:0000313" key="3">
    <source>
        <dbReference type="Proteomes" id="UP001229486"/>
    </source>
</evidence>
<sequence length="112" mass="11311">MTNHTISSLRWAALLLPACLALNGCMSTTPDFDRHFGESVRSYTEAQIIDPDAASKNPSTAGVDGKAAVAAMSNYNASLKAPTTSANAFVIGVGRSSAGGAGAAMPPPANGE</sequence>
<accession>A0AB73IH97</accession>
<evidence type="ECO:0000256" key="1">
    <source>
        <dbReference type="SAM" id="SignalP"/>
    </source>
</evidence>
<protein>
    <recommendedName>
        <fullName evidence="4">Pilus assembly protein</fullName>
    </recommendedName>
</protein>
<gene>
    <name evidence="2" type="ORF">J2793_004746</name>
</gene>
<keyword evidence="1" id="KW-0732">Signal</keyword>
<evidence type="ECO:0000313" key="2">
    <source>
        <dbReference type="EMBL" id="MDP9649280.1"/>
    </source>
</evidence>